<dbReference type="EMBL" id="WMBB01000006">
    <property type="protein sequence ID" value="MTE14035.1"/>
    <property type="molecule type" value="Genomic_DNA"/>
</dbReference>
<dbReference type="SUPFAM" id="SSF55961">
    <property type="entry name" value="Bet v1-like"/>
    <property type="match status" value="1"/>
</dbReference>
<protein>
    <submittedName>
        <fullName evidence="1">Polyketide cyclase / dehydrase and lipid transport</fullName>
    </submittedName>
</protein>
<dbReference type="Proteomes" id="UP000432464">
    <property type="component" value="Unassembled WGS sequence"/>
</dbReference>
<gene>
    <name evidence="1" type="ORF">GLP40_14825</name>
</gene>
<accession>A0A6I3L016</accession>
<dbReference type="AlphaFoldDB" id="A0A6I3L016"/>
<dbReference type="Gene3D" id="3.30.530.20">
    <property type="match status" value="1"/>
</dbReference>
<comment type="caution">
    <text evidence="1">The sequence shown here is derived from an EMBL/GenBank/DDBJ whole genome shotgun (WGS) entry which is preliminary data.</text>
</comment>
<reference evidence="1 2" key="1">
    <citation type="submission" date="2019-11" db="EMBL/GenBank/DDBJ databases">
        <title>Nocardia sp. nov. CT2-14 isolated from soil.</title>
        <authorList>
            <person name="Kanchanasin P."/>
            <person name="Tanasupawat S."/>
            <person name="Yuki M."/>
            <person name="Kudo T."/>
        </authorList>
    </citation>
    <scope>NUCLEOTIDE SEQUENCE [LARGE SCALE GENOMIC DNA]</scope>
    <source>
        <strain evidence="1 2">CT2-14</strain>
    </source>
</reference>
<dbReference type="RefSeq" id="WP_328290175.1">
    <property type="nucleotide sequence ID" value="NZ_WMBB01000006.1"/>
</dbReference>
<proteinExistence type="predicted"/>
<organism evidence="1 2">
    <name type="scientific">Nocardia aurantiaca</name>
    <dbReference type="NCBI Taxonomy" id="2675850"/>
    <lineage>
        <taxon>Bacteria</taxon>
        <taxon>Bacillati</taxon>
        <taxon>Actinomycetota</taxon>
        <taxon>Actinomycetes</taxon>
        <taxon>Mycobacteriales</taxon>
        <taxon>Nocardiaceae</taxon>
        <taxon>Nocardia</taxon>
    </lineage>
</organism>
<evidence type="ECO:0000313" key="2">
    <source>
        <dbReference type="Proteomes" id="UP000432464"/>
    </source>
</evidence>
<name>A0A6I3L016_9NOCA</name>
<keyword evidence="2" id="KW-1185">Reference proteome</keyword>
<dbReference type="InterPro" id="IPR023393">
    <property type="entry name" value="START-like_dom_sf"/>
</dbReference>
<evidence type="ECO:0000313" key="1">
    <source>
        <dbReference type="EMBL" id="MTE14035.1"/>
    </source>
</evidence>
<sequence length="130" mass="14342">MSSIQVADQTFVAAPGSAVAEVLADRARWRRWWPDLQLQVREDRGDKGIRWTVSGGADGTMEVWLEPMLDGVIMHYFMHAEPRGGIEGMSGRKLLALNRTRRVAGKVMSFEIKARLEAGRKAGVAPAAAH</sequence>